<organism evidence="1 2">
    <name type="scientific">Silvanigrella paludirubra</name>
    <dbReference type="NCBI Taxonomy" id="2499159"/>
    <lineage>
        <taxon>Bacteria</taxon>
        <taxon>Pseudomonadati</taxon>
        <taxon>Bdellovibrionota</taxon>
        <taxon>Oligoflexia</taxon>
        <taxon>Silvanigrellales</taxon>
        <taxon>Silvanigrellaceae</taxon>
        <taxon>Silvanigrella</taxon>
    </lineage>
</organism>
<evidence type="ECO:0000313" key="2">
    <source>
        <dbReference type="Proteomes" id="UP000437748"/>
    </source>
</evidence>
<gene>
    <name evidence="1" type="ORF">GCL60_03840</name>
</gene>
<dbReference type="Gene3D" id="2.40.50.870">
    <property type="entry name" value="Protein of unknown function (DUF3299)"/>
    <property type="match status" value="1"/>
</dbReference>
<keyword evidence="2" id="KW-1185">Reference proteome</keyword>
<comment type="caution">
    <text evidence="1">The sequence shown here is derived from an EMBL/GenBank/DDBJ whole genome shotgun (WGS) entry which is preliminary data.</text>
</comment>
<accession>A0A6N6W079</accession>
<reference evidence="1 2" key="1">
    <citation type="submission" date="2019-10" db="EMBL/GenBank/DDBJ databases">
        <title>New species of Slilvanegrellaceae.</title>
        <authorList>
            <person name="Pitt A."/>
            <person name="Hahn M.W."/>
        </authorList>
    </citation>
    <scope>NUCLEOTIDE SEQUENCE [LARGE SCALE GENOMIC DNA]</scope>
    <source>
        <strain evidence="1 2">SP-Ram-0.45-NSY-1</strain>
    </source>
</reference>
<dbReference type="Pfam" id="PF11736">
    <property type="entry name" value="DUF3299"/>
    <property type="match status" value="1"/>
</dbReference>
<proteinExistence type="predicted"/>
<evidence type="ECO:0000313" key="1">
    <source>
        <dbReference type="EMBL" id="KAB8041136.1"/>
    </source>
</evidence>
<protein>
    <submittedName>
        <fullName evidence="1">DUF3299 domain-containing protein</fullName>
    </submittedName>
</protein>
<dbReference type="EMBL" id="WFLM01000001">
    <property type="protein sequence ID" value="KAB8041136.1"/>
    <property type="molecule type" value="Genomic_DNA"/>
</dbReference>
<dbReference type="OrthoDB" id="5294203at2"/>
<dbReference type="AlphaFoldDB" id="A0A6N6W079"/>
<name>A0A6N6W079_9BACT</name>
<dbReference type="InterPro" id="IPR021727">
    <property type="entry name" value="DUF3299"/>
</dbReference>
<sequence length="128" mass="14160">MANTHSSSKVTEADWKQLQSLNTISGNIPDELRPLNGTTIKIPGFIIPLEDNQDFVDEFLFVPSPMACIHVPPPPPNQIIHVKMASGKKAKMTYGPVWLTGKFVISENSGKKIKASFEMIGSFTQPYM</sequence>
<dbReference type="Proteomes" id="UP000437748">
    <property type="component" value="Unassembled WGS sequence"/>
</dbReference>